<dbReference type="AlphaFoldDB" id="A0AAP0BM51"/>
<organism evidence="4 5">
    <name type="scientific">Platanthera zijinensis</name>
    <dbReference type="NCBI Taxonomy" id="2320716"/>
    <lineage>
        <taxon>Eukaryota</taxon>
        <taxon>Viridiplantae</taxon>
        <taxon>Streptophyta</taxon>
        <taxon>Embryophyta</taxon>
        <taxon>Tracheophyta</taxon>
        <taxon>Spermatophyta</taxon>
        <taxon>Magnoliopsida</taxon>
        <taxon>Liliopsida</taxon>
        <taxon>Asparagales</taxon>
        <taxon>Orchidaceae</taxon>
        <taxon>Orchidoideae</taxon>
        <taxon>Orchideae</taxon>
        <taxon>Orchidinae</taxon>
        <taxon>Platanthera</taxon>
    </lineage>
</organism>
<dbReference type="InterPro" id="IPR003245">
    <property type="entry name" value="Phytocyanin_dom"/>
</dbReference>
<dbReference type="SUPFAM" id="SSF49503">
    <property type="entry name" value="Cupredoxins"/>
    <property type="match status" value="1"/>
</dbReference>
<keyword evidence="2" id="KW-0325">Glycoprotein</keyword>
<comment type="caution">
    <text evidence="4">The sequence shown here is derived from an EMBL/GenBank/DDBJ whole genome shotgun (WGS) entry which is preliminary data.</text>
</comment>
<evidence type="ECO:0000256" key="2">
    <source>
        <dbReference type="ARBA" id="ARBA00023180"/>
    </source>
</evidence>
<evidence type="ECO:0000256" key="1">
    <source>
        <dbReference type="ARBA" id="ARBA00022723"/>
    </source>
</evidence>
<name>A0AAP0BM51_9ASPA</name>
<protein>
    <submittedName>
        <fullName evidence="4">Uclacyanin-2</fullName>
    </submittedName>
</protein>
<dbReference type="GO" id="GO:0005886">
    <property type="term" value="C:plasma membrane"/>
    <property type="evidence" value="ECO:0007669"/>
    <property type="project" value="TreeGrafter"/>
</dbReference>
<feature type="domain" description="Phytocyanin" evidence="3">
    <location>
        <begin position="25"/>
        <end position="123"/>
    </location>
</feature>
<dbReference type="GO" id="GO:0046872">
    <property type="term" value="F:metal ion binding"/>
    <property type="evidence" value="ECO:0007669"/>
    <property type="project" value="UniProtKB-KW"/>
</dbReference>
<evidence type="ECO:0000313" key="4">
    <source>
        <dbReference type="EMBL" id="KAK8944265.1"/>
    </source>
</evidence>
<dbReference type="EMBL" id="JBBWWQ010000006">
    <property type="protein sequence ID" value="KAK8944265.1"/>
    <property type="molecule type" value="Genomic_DNA"/>
</dbReference>
<dbReference type="PROSITE" id="PS51485">
    <property type="entry name" value="PHYTOCYANIN"/>
    <property type="match status" value="1"/>
</dbReference>
<evidence type="ECO:0000259" key="3">
    <source>
        <dbReference type="PROSITE" id="PS51485"/>
    </source>
</evidence>
<gene>
    <name evidence="4" type="ORF">KSP39_PZI008562</name>
</gene>
<sequence>MAGRYSAAVAVVIVFGLVVLAGEASLYTVGNAAGWDISADLPSWAAGKLFYTGDVLLFTYSQYHSVNIVDKNGYDTCNASNAFQRSTGGNTSVALATAGEKYFICGVLSHCLGGMKLHLHVSKKVTAAAAPSPAPELSPVVPSSLPTPASVNNGADFPQDNGSSKSLRICNLLTSLALLVCVIF</sequence>
<keyword evidence="1" id="KW-0479">Metal-binding</keyword>
<dbReference type="CDD" id="cd04216">
    <property type="entry name" value="Phytocyanin"/>
    <property type="match status" value="1"/>
</dbReference>
<dbReference type="InterPro" id="IPR039391">
    <property type="entry name" value="Phytocyanin-like"/>
</dbReference>
<dbReference type="InterPro" id="IPR008972">
    <property type="entry name" value="Cupredoxin"/>
</dbReference>
<dbReference type="Pfam" id="PF02298">
    <property type="entry name" value="Cu_bind_like"/>
    <property type="match status" value="1"/>
</dbReference>
<dbReference type="PANTHER" id="PTHR33021:SF339">
    <property type="entry name" value="OS07G0570600 PROTEIN"/>
    <property type="match status" value="1"/>
</dbReference>
<dbReference type="FunFam" id="2.60.40.420:FF:000003">
    <property type="entry name" value="Blue copper"/>
    <property type="match status" value="1"/>
</dbReference>
<dbReference type="GO" id="GO:0009055">
    <property type="term" value="F:electron transfer activity"/>
    <property type="evidence" value="ECO:0007669"/>
    <property type="project" value="InterPro"/>
</dbReference>
<reference evidence="4 5" key="1">
    <citation type="journal article" date="2022" name="Nat. Plants">
        <title>Genomes of leafy and leafless Platanthera orchids illuminate the evolution of mycoheterotrophy.</title>
        <authorList>
            <person name="Li M.H."/>
            <person name="Liu K.W."/>
            <person name="Li Z."/>
            <person name="Lu H.C."/>
            <person name="Ye Q.L."/>
            <person name="Zhang D."/>
            <person name="Wang J.Y."/>
            <person name="Li Y.F."/>
            <person name="Zhong Z.M."/>
            <person name="Liu X."/>
            <person name="Yu X."/>
            <person name="Liu D.K."/>
            <person name="Tu X.D."/>
            <person name="Liu B."/>
            <person name="Hao Y."/>
            <person name="Liao X.Y."/>
            <person name="Jiang Y.T."/>
            <person name="Sun W.H."/>
            <person name="Chen J."/>
            <person name="Chen Y.Q."/>
            <person name="Ai Y."/>
            <person name="Zhai J.W."/>
            <person name="Wu S.S."/>
            <person name="Zhou Z."/>
            <person name="Hsiao Y.Y."/>
            <person name="Wu W.L."/>
            <person name="Chen Y.Y."/>
            <person name="Lin Y.F."/>
            <person name="Hsu J.L."/>
            <person name="Li C.Y."/>
            <person name="Wang Z.W."/>
            <person name="Zhao X."/>
            <person name="Zhong W.Y."/>
            <person name="Ma X.K."/>
            <person name="Ma L."/>
            <person name="Huang J."/>
            <person name="Chen G.Z."/>
            <person name="Huang M.Z."/>
            <person name="Huang L."/>
            <person name="Peng D.H."/>
            <person name="Luo Y.B."/>
            <person name="Zou S.Q."/>
            <person name="Chen S.P."/>
            <person name="Lan S."/>
            <person name="Tsai W.C."/>
            <person name="Van de Peer Y."/>
            <person name="Liu Z.J."/>
        </authorList>
    </citation>
    <scope>NUCLEOTIDE SEQUENCE [LARGE SCALE GENOMIC DNA]</scope>
    <source>
        <strain evidence="4">Lor287</strain>
    </source>
</reference>
<dbReference type="Gene3D" id="2.60.40.420">
    <property type="entry name" value="Cupredoxins - blue copper proteins"/>
    <property type="match status" value="1"/>
</dbReference>
<accession>A0AAP0BM51</accession>
<dbReference type="Proteomes" id="UP001418222">
    <property type="component" value="Unassembled WGS sequence"/>
</dbReference>
<evidence type="ECO:0000313" key="5">
    <source>
        <dbReference type="Proteomes" id="UP001418222"/>
    </source>
</evidence>
<dbReference type="PANTHER" id="PTHR33021">
    <property type="entry name" value="BLUE COPPER PROTEIN"/>
    <property type="match status" value="1"/>
</dbReference>
<proteinExistence type="predicted"/>
<keyword evidence="5" id="KW-1185">Reference proteome</keyword>